<feature type="region of interest" description="Disordered" evidence="1">
    <location>
        <begin position="138"/>
        <end position="249"/>
    </location>
</feature>
<evidence type="ECO:0000313" key="3">
    <source>
        <dbReference type="Proteomes" id="UP001392437"/>
    </source>
</evidence>
<dbReference type="AlphaFoldDB" id="A0AAW0RBI4"/>
<feature type="compositionally biased region" description="Polar residues" evidence="1">
    <location>
        <begin position="145"/>
        <end position="163"/>
    </location>
</feature>
<evidence type="ECO:0000313" key="2">
    <source>
        <dbReference type="EMBL" id="KAK8132164.1"/>
    </source>
</evidence>
<accession>A0AAW0RBI4</accession>
<keyword evidence="3" id="KW-1185">Reference proteome</keyword>
<name>A0AAW0RBI4_9PEZI</name>
<protein>
    <submittedName>
        <fullName evidence="2">Uncharacterized protein</fullName>
    </submittedName>
</protein>
<proteinExistence type="predicted"/>
<reference evidence="2 3" key="1">
    <citation type="submission" date="2023-01" db="EMBL/GenBank/DDBJ databases">
        <title>Analysis of 21 Apiospora genomes using comparative genomics revels a genus with tremendous synthesis potential of carbohydrate active enzymes and secondary metabolites.</title>
        <authorList>
            <person name="Sorensen T."/>
        </authorList>
    </citation>
    <scope>NUCLEOTIDE SEQUENCE [LARGE SCALE GENOMIC DNA]</scope>
    <source>
        <strain evidence="2 3">CBS 117206</strain>
    </source>
</reference>
<feature type="compositionally biased region" description="Low complexity" evidence="1">
    <location>
        <begin position="181"/>
        <end position="228"/>
    </location>
</feature>
<dbReference type="Proteomes" id="UP001392437">
    <property type="component" value="Unassembled WGS sequence"/>
</dbReference>
<evidence type="ECO:0000256" key="1">
    <source>
        <dbReference type="SAM" id="MobiDB-lite"/>
    </source>
</evidence>
<comment type="caution">
    <text evidence="2">The sequence shown here is derived from an EMBL/GenBank/DDBJ whole genome shotgun (WGS) entry which is preliminary data.</text>
</comment>
<sequence length="401" mass="43799">MSANQPPNSAAVQLPLDLTIYNNRADYFDACEFNYILLQVLKSRDGIVTNANVKITEAIEDMCHIVRKELANVGSFMTLDIIDAEDDLRGLGRSEHEIEAAKVYLESQPCPGIASHGKIRESVTDFEAKVRGLIKIPPAPDAKTVSDNKAVPSQASLTSTPSVNPADASADGHRPQPPAPALVAHLPLHPNTSTGDTPTKTEPITTTDTPKTKPGNLPVKPAVKPATKPTKKPAAKPAAKPTVTTDTKKHSLPEKVTFDVKQDNKRPRIRVNLSFYNIQHCVPKRKLRELTSLQGTPNSNKTIPLGDLVPGEVPVMINGDFHVLRCPDRFLKTRPRNGINPVENPKLFMYDAQNGHASLDGTQFTLDTVMEHLAWKVVDAGGLDVIAEQLRDAGFKPDFFF</sequence>
<feature type="compositionally biased region" description="Low complexity" evidence="1">
    <location>
        <begin position="235"/>
        <end position="245"/>
    </location>
</feature>
<organism evidence="2 3">
    <name type="scientific">Apiospora kogelbergensis</name>
    <dbReference type="NCBI Taxonomy" id="1337665"/>
    <lineage>
        <taxon>Eukaryota</taxon>
        <taxon>Fungi</taxon>
        <taxon>Dikarya</taxon>
        <taxon>Ascomycota</taxon>
        <taxon>Pezizomycotina</taxon>
        <taxon>Sordariomycetes</taxon>
        <taxon>Xylariomycetidae</taxon>
        <taxon>Amphisphaeriales</taxon>
        <taxon>Apiosporaceae</taxon>
        <taxon>Apiospora</taxon>
    </lineage>
</organism>
<gene>
    <name evidence="2" type="ORF">PG999_000337</name>
</gene>
<dbReference type="EMBL" id="JAQQWP010000001">
    <property type="protein sequence ID" value="KAK8132164.1"/>
    <property type="molecule type" value="Genomic_DNA"/>
</dbReference>